<gene>
    <name evidence="2" type="ORF">B0H17DRAFT_928908</name>
</gene>
<protein>
    <submittedName>
        <fullName evidence="2">Uncharacterized protein</fullName>
    </submittedName>
</protein>
<accession>A0AAD7DRN8</accession>
<dbReference type="EMBL" id="JARKIE010000033">
    <property type="protein sequence ID" value="KAJ7696703.1"/>
    <property type="molecule type" value="Genomic_DNA"/>
</dbReference>
<evidence type="ECO:0000313" key="2">
    <source>
        <dbReference type="EMBL" id="KAJ7696703.1"/>
    </source>
</evidence>
<dbReference type="AlphaFoldDB" id="A0AAD7DRN8"/>
<feature type="signal peptide" evidence="1">
    <location>
        <begin position="1"/>
        <end position="17"/>
    </location>
</feature>
<reference evidence="2" key="1">
    <citation type="submission" date="2023-03" db="EMBL/GenBank/DDBJ databases">
        <title>Massive genome expansion in bonnet fungi (Mycena s.s.) driven by repeated elements and novel gene families across ecological guilds.</title>
        <authorList>
            <consortium name="Lawrence Berkeley National Laboratory"/>
            <person name="Harder C.B."/>
            <person name="Miyauchi S."/>
            <person name="Viragh M."/>
            <person name="Kuo A."/>
            <person name="Thoen E."/>
            <person name="Andreopoulos B."/>
            <person name="Lu D."/>
            <person name="Skrede I."/>
            <person name="Drula E."/>
            <person name="Henrissat B."/>
            <person name="Morin E."/>
            <person name="Kohler A."/>
            <person name="Barry K."/>
            <person name="LaButti K."/>
            <person name="Morin E."/>
            <person name="Salamov A."/>
            <person name="Lipzen A."/>
            <person name="Mereny Z."/>
            <person name="Hegedus B."/>
            <person name="Baldrian P."/>
            <person name="Stursova M."/>
            <person name="Weitz H."/>
            <person name="Taylor A."/>
            <person name="Grigoriev I.V."/>
            <person name="Nagy L.G."/>
            <person name="Martin F."/>
            <person name="Kauserud H."/>
        </authorList>
    </citation>
    <scope>NUCLEOTIDE SEQUENCE</scope>
    <source>
        <strain evidence="2">CBHHK067</strain>
    </source>
</reference>
<organism evidence="2 3">
    <name type="scientific">Mycena rosella</name>
    <name type="common">Pink bonnet</name>
    <name type="synonym">Agaricus rosellus</name>
    <dbReference type="NCBI Taxonomy" id="1033263"/>
    <lineage>
        <taxon>Eukaryota</taxon>
        <taxon>Fungi</taxon>
        <taxon>Dikarya</taxon>
        <taxon>Basidiomycota</taxon>
        <taxon>Agaricomycotina</taxon>
        <taxon>Agaricomycetes</taxon>
        <taxon>Agaricomycetidae</taxon>
        <taxon>Agaricales</taxon>
        <taxon>Marasmiineae</taxon>
        <taxon>Mycenaceae</taxon>
        <taxon>Mycena</taxon>
    </lineage>
</organism>
<comment type="caution">
    <text evidence="2">The sequence shown here is derived from an EMBL/GenBank/DDBJ whole genome shotgun (WGS) entry which is preliminary data.</text>
</comment>
<dbReference type="Proteomes" id="UP001221757">
    <property type="component" value="Unassembled WGS sequence"/>
</dbReference>
<proteinExistence type="predicted"/>
<evidence type="ECO:0000256" key="1">
    <source>
        <dbReference type="SAM" id="SignalP"/>
    </source>
</evidence>
<keyword evidence="3" id="KW-1185">Reference proteome</keyword>
<keyword evidence="1" id="KW-0732">Signal</keyword>
<name>A0AAD7DRN8_MYCRO</name>
<sequence>MTSLFFLLLCLPSLALSSPPPAPRRPPGVLAQLWPQGLRWRRGPSPSAHLPRAPSAYFPPPQAGGAMLTKAPGTDLGEPLNVILAGTSDPAVLIDTDQNGGFRNYWLSVNFAAECLGQHQGDPQQADLGDGRGFVNESGLLRYDYLNQEIGTCEETVQGGNHFRYFMQDGAGANTSAVFLATSYELPIAEQHNIVVNGYNLGRDRLVGNITGTPVDTLAVTNASTFAGTTSNGGYTYATTISYVSGLLANSSAGVNHGDTVGIGGETAVDGLVAVLEVKITAAPKGANA</sequence>
<evidence type="ECO:0000313" key="3">
    <source>
        <dbReference type="Proteomes" id="UP001221757"/>
    </source>
</evidence>
<feature type="chain" id="PRO_5042017313" evidence="1">
    <location>
        <begin position="18"/>
        <end position="289"/>
    </location>
</feature>